<reference evidence="8" key="1">
    <citation type="submission" date="2022-11" db="EMBL/GenBank/DDBJ databases">
        <authorList>
            <person name="Petersen C."/>
        </authorList>
    </citation>
    <scope>NUCLEOTIDE SEQUENCE</scope>
    <source>
        <strain evidence="8">IBT 30069</strain>
    </source>
</reference>
<dbReference type="PRINTS" id="PR00465">
    <property type="entry name" value="EP450IV"/>
</dbReference>
<evidence type="ECO:0000256" key="2">
    <source>
        <dbReference type="ARBA" id="ARBA00010617"/>
    </source>
</evidence>
<comment type="cofactor">
    <cofactor evidence="1 6">
        <name>heme</name>
        <dbReference type="ChEBI" id="CHEBI:30413"/>
    </cofactor>
</comment>
<evidence type="ECO:0000313" key="8">
    <source>
        <dbReference type="EMBL" id="KAJ5106818.1"/>
    </source>
</evidence>
<comment type="caution">
    <text evidence="8">The sequence shown here is derived from an EMBL/GenBank/DDBJ whole genome shotgun (WGS) entry which is preliminary data.</text>
</comment>
<evidence type="ECO:0000256" key="1">
    <source>
        <dbReference type="ARBA" id="ARBA00001971"/>
    </source>
</evidence>
<dbReference type="PANTHER" id="PTHR24305">
    <property type="entry name" value="CYTOCHROME P450"/>
    <property type="match status" value="1"/>
</dbReference>
<dbReference type="InterPro" id="IPR036396">
    <property type="entry name" value="Cyt_P450_sf"/>
</dbReference>
<evidence type="ECO:0000256" key="3">
    <source>
        <dbReference type="ARBA" id="ARBA00022723"/>
    </source>
</evidence>
<comment type="similarity">
    <text evidence="2 7">Belongs to the cytochrome P450 family.</text>
</comment>
<dbReference type="AlphaFoldDB" id="A0A9W9FUV2"/>
<dbReference type="Gene3D" id="1.10.630.10">
    <property type="entry name" value="Cytochrome P450"/>
    <property type="match status" value="1"/>
</dbReference>
<dbReference type="InterPro" id="IPR017972">
    <property type="entry name" value="Cyt_P450_CS"/>
</dbReference>
<dbReference type="PRINTS" id="PR00385">
    <property type="entry name" value="P450"/>
</dbReference>
<dbReference type="GO" id="GO:0043386">
    <property type="term" value="P:mycotoxin biosynthetic process"/>
    <property type="evidence" value="ECO:0007669"/>
    <property type="project" value="UniProtKB-ARBA"/>
</dbReference>
<proteinExistence type="inferred from homology"/>
<keyword evidence="4 7" id="KW-0560">Oxidoreductase</keyword>
<organism evidence="8 9">
    <name type="scientific">Penicillium angulare</name>
    <dbReference type="NCBI Taxonomy" id="116970"/>
    <lineage>
        <taxon>Eukaryota</taxon>
        <taxon>Fungi</taxon>
        <taxon>Dikarya</taxon>
        <taxon>Ascomycota</taxon>
        <taxon>Pezizomycotina</taxon>
        <taxon>Eurotiomycetes</taxon>
        <taxon>Eurotiomycetidae</taxon>
        <taxon>Eurotiales</taxon>
        <taxon>Aspergillaceae</taxon>
        <taxon>Penicillium</taxon>
    </lineage>
</organism>
<name>A0A9W9FUV2_9EURO</name>
<dbReference type="OrthoDB" id="3934656at2759"/>
<dbReference type="Pfam" id="PF00067">
    <property type="entry name" value="p450"/>
    <property type="match status" value="1"/>
</dbReference>
<evidence type="ECO:0000313" key="9">
    <source>
        <dbReference type="Proteomes" id="UP001149165"/>
    </source>
</evidence>
<dbReference type="PROSITE" id="PS00086">
    <property type="entry name" value="CYTOCHROME_P450"/>
    <property type="match status" value="1"/>
</dbReference>
<dbReference type="InterPro" id="IPR002403">
    <property type="entry name" value="Cyt_P450_E_grp-IV"/>
</dbReference>
<keyword evidence="7" id="KW-0503">Monooxygenase</keyword>
<keyword evidence="5 6" id="KW-0408">Iron</keyword>
<reference evidence="8" key="2">
    <citation type="journal article" date="2023" name="IMA Fungus">
        <title>Comparative genomic study of the Penicillium genus elucidates a diverse pangenome and 15 lateral gene transfer events.</title>
        <authorList>
            <person name="Petersen C."/>
            <person name="Sorensen T."/>
            <person name="Nielsen M.R."/>
            <person name="Sondergaard T.E."/>
            <person name="Sorensen J.L."/>
            <person name="Fitzpatrick D.A."/>
            <person name="Frisvad J.C."/>
            <person name="Nielsen K.L."/>
        </authorList>
    </citation>
    <scope>NUCLEOTIDE SEQUENCE</scope>
    <source>
        <strain evidence="8">IBT 30069</strain>
    </source>
</reference>
<dbReference type="Proteomes" id="UP001149165">
    <property type="component" value="Unassembled WGS sequence"/>
</dbReference>
<dbReference type="PANTHER" id="PTHR24305:SF232">
    <property type="entry name" value="P450, PUTATIVE (EUROFUNG)-RELATED"/>
    <property type="match status" value="1"/>
</dbReference>
<dbReference type="GO" id="GO:0016705">
    <property type="term" value="F:oxidoreductase activity, acting on paired donors, with incorporation or reduction of molecular oxygen"/>
    <property type="evidence" value="ECO:0007669"/>
    <property type="project" value="InterPro"/>
</dbReference>
<protein>
    <submittedName>
        <fullName evidence="8">Pisatin demethylase</fullName>
    </submittedName>
</protein>
<evidence type="ECO:0000256" key="7">
    <source>
        <dbReference type="RuleBase" id="RU000461"/>
    </source>
</evidence>
<accession>A0A9W9FUV2</accession>
<gene>
    <name evidence="8" type="ORF">N7456_003493</name>
</gene>
<dbReference type="InterPro" id="IPR001128">
    <property type="entry name" value="Cyt_P450"/>
</dbReference>
<dbReference type="GO" id="GO:0020037">
    <property type="term" value="F:heme binding"/>
    <property type="evidence" value="ECO:0007669"/>
    <property type="project" value="InterPro"/>
</dbReference>
<evidence type="ECO:0000256" key="6">
    <source>
        <dbReference type="PIRSR" id="PIRSR602403-1"/>
    </source>
</evidence>
<keyword evidence="9" id="KW-1185">Reference proteome</keyword>
<evidence type="ECO:0000256" key="5">
    <source>
        <dbReference type="ARBA" id="ARBA00023004"/>
    </source>
</evidence>
<keyword evidence="3 6" id="KW-0479">Metal-binding</keyword>
<keyword evidence="6 7" id="KW-0349">Heme</keyword>
<feature type="binding site" description="axial binding residue" evidence="6">
    <location>
        <position position="431"/>
    </location>
    <ligand>
        <name>heme</name>
        <dbReference type="ChEBI" id="CHEBI:30413"/>
    </ligand>
    <ligandPart>
        <name>Fe</name>
        <dbReference type="ChEBI" id="CHEBI:18248"/>
    </ligandPart>
</feature>
<dbReference type="InterPro" id="IPR050121">
    <property type="entry name" value="Cytochrome_P450_monoxygenase"/>
</dbReference>
<dbReference type="SUPFAM" id="SSF48264">
    <property type="entry name" value="Cytochrome P450"/>
    <property type="match status" value="1"/>
</dbReference>
<dbReference type="GO" id="GO:0004497">
    <property type="term" value="F:monooxygenase activity"/>
    <property type="evidence" value="ECO:0007669"/>
    <property type="project" value="UniProtKB-KW"/>
</dbReference>
<evidence type="ECO:0000256" key="4">
    <source>
        <dbReference type="ARBA" id="ARBA00023002"/>
    </source>
</evidence>
<sequence>MVSIESLAVFAGILYLFYLIKVDRKLAAYPGPTLARYTDWWKVYRHWKGDYVDVMLEWHNKHGPFIRNGPNSISVGGVENAKKVYQTNPVLNKGSLFKTMVLWYKGKSISGLEAILDENEHTAVKRMLLKGFTPNSVATYESKIDQVTLEFVNQVGKRGNFDAGEWFVYYFADMMNDIAFSAKPGFMEHGIDVDGSLHITKVITKMWARVHAIPTIMSWLSWTMGFLVGMNWKIVRLGRECLNTRLEKPDSQKIDLLNLYIEAGEQRPDMISPERVLGMTLSTIIGGSDITAFTVTYGLSEIVKNRDILDKIEREMKQASEMQELSYPPTLKELAKLPYLNGIIKESLRLAAPVQFNLDRVTPPDGLEMSGTLVPGGTTVGCIPGVINHDESVFGSDLDIFRPERWAEASQENVSRMDRGLMTFGMGKHLCIGQHFAIAQMRKIIATLLMHFEVSATDPKAKLVWFSRTFLRHPGEPFYLTVKPRESVLDVSKS</sequence>
<dbReference type="GO" id="GO:0005506">
    <property type="term" value="F:iron ion binding"/>
    <property type="evidence" value="ECO:0007669"/>
    <property type="project" value="InterPro"/>
</dbReference>
<dbReference type="EMBL" id="JAPQKH010000003">
    <property type="protein sequence ID" value="KAJ5106818.1"/>
    <property type="molecule type" value="Genomic_DNA"/>
</dbReference>